<evidence type="ECO:0000313" key="1">
    <source>
        <dbReference type="EMBL" id="MBK6973597.1"/>
    </source>
</evidence>
<gene>
    <name evidence="1" type="ORF">IPH26_11860</name>
</gene>
<name>A0A9D7HL01_9PROT</name>
<comment type="caution">
    <text evidence="1">The sequence shown here is derived from an EMBL/GenBank/DDBJ whole genome shotgun (WGS) entry which is preliminary data.</text>
</comment>
<dbReference type="AlphaFoldDB" id="A0A9D7HL01"/>
<reference evidence="1" key="1">
    <citation type="submission" date="2020-10" db="EMBL/GenBank/DDBJ databases">
        <title>Connecting structure to function with the recovery of over 1000 high-quality activated sludge metagenome-assembled genomes encoding full-length rRNA genes using long-read sequencing.</title>
        <authorList>
            <person name="Singleton C.M."/>
            <person name="Petriglieri F."/>
            <person name="Kristensen J.M."/>
            <person name="Kirkegaard R.H."/>
            <person name="Michaelsen T.Y."/>
            <person name="Andersen M.H."/>
            <person name="Karst S.M."/>
            <person name="Dueholm M.S."/>
            <person name="Nielsen P.H."/>
            <person name="Albertsen M."/>
        </authorList>
    </citation>
    <scope>NUCLEOTIDE SEQUENCE</scope>
    <source>
        <strain evidence="1">Bjer_18-Q3-R1-45_BAT3C.347</strain>
    </source>
</reference>
<accession>A0A9D7HL01</accession>
<evidence type="ECO:0000313" key="2">
    <source>
        <dbReference type="Proteomes" id="UP000807785"/>
    </source>
</evidence>
<protein>
    <submittedName>
        <fullName evidence="1">Uncharacterized protein</fullName>
    </submittedName>
</protein>
<organism evidence="1 2">
    <name type="scientific">Candidatus Methylophosphatis roskildensis</name>
    <dbReference type="NCBI Taxonomy" id="2899263"/>
    <lineage>
        <taxon>Bacteria</taxon>
        <taxon>Pseudomonadati</taxon>
        <taxon>Pseudomonadota</taxon>
        <taxon>Betaproteobacteria</taxon>
        <taxon>Nitrosomonadales</taxon>
        <taxon>Sterolibacteriaceae</taxon>
        <taxon>Candidatus Methylophosphatis</taxon>
    </lineage>
</organism>
<dbReference type="Proteomes" id="UP000807785">
    <property type="component" value="Unassembled WGS sequence"/>
</dbReference>
<proteinExistence type="predicted"/>
<dbReference type="EMBL" id="JADJEV010000003">
    <property type="protein sequence ID" value="MBK6973597.1"/>
    <property type="molecule type" value="Genomic_DNA"/>
</dbReference>
<sequence>MILKLRAGAMTSAEASFLSWQFGFEDDDDRFLPALWRAIDQAWLSDLQRMVAIDQGLGHLSRLAAPGAFPDEVGVFLRFKSDDGERYWLDMLKRAGIADRRQRCVMPSVERRRARSGATRIRS</sequence>